<feature type="region of interest" description="Disordered" evidence="1">
    <location>
        <begin position="1"/>
        <end position="29"/>
    </location>
</feature>
<feature type="compositionally biased region" description="Gly residues" evidence="1">
    <location>
        <begin position="17"/>
        <end position="29"/>
    </location>
</feature>
<evidence type="ECO:0000313" key="3">
    <source>
        <dbReference type="EMBL" id="ELZ98729.1"/>
    </source>
</evidence>
<proteinExistence type="predicted"/>
<evidence type="ECO:0008006" key="5">
    <source>
        <dbReference type="Google" id="ProtNLM"/>
    </source>
</evidence>
<keyword evidence="2" id="KW-0812">Transmembrane</keyword>
<dbReference type="PATRIC" id="fig|662479.7.peg.39"/>
<dbReference type="Proteomes" id="UP000011550">
    <property type="component" value="Unassembled WGS sequence"/>
</dbReference>
<dbReference type="RefSeq" id="WP_008317110.1">
    <property type="nucleotide sequence ID" value="NZ_AOLN01000001.1"/>
</dbReference>
<evidence type="ECO:0000256" key="2">
    <source>
        <dbReference type="SAM" id="Phobius"/>
    </source>
</evidence>
<dbReference type="AlphaFoldDB" id="M0ITB1"/>
<evidence type="ECO:0000256" key="1">
    <source>
        <dbReference type="SAM" id="MobiDB-lite"/>
    </source>
</evidence>
<keyword evidence="2" id="KW-0472">Membrane</keyword>
<accession>M0ITB1</accession>
<gene>
    <name evidence="3" type="ORF">C440_00195</name>
</gene>
<name>M0ITB1_9EURY</name>
<organism evidence="3 4">
    <name type="scientific">Haloferax mucosum ATCC BAA-1512</name>
    <dbReference type="NCBI Taxonomy" id="662479"/>
    <lineage>
        <taxon>Archaea</taxon>
        <taxon>Methanobacteriati</taxon>
        <taxon>Methanobacteriota</taxon>
        <taxon>Stenosarchaea group</taxon>
        <taxon>Halobacteria</taxon>
        <taxon>Halobacteriales</taxon>
        <taxon>Haloferacaceae</taxon>
        <taxon>Haloferax</taxon>
    </lineage>
</organism>
<reference evidence="3 4" key="1">
    <citation type="journal article" date="2014" name="PLoS Genet.">
        <title>Phylogenetically driven sequencing of extremely halophilic archaea reveals strategies for static and dynamic osmo-response.</title>
        <authorList>
            <person name="Becker E.A."/>
            <person name="Seitzer P.M."/>
            <person name="Tritt A."/>
            <person name="Larsen D."/>
            <person name="Krusor M."/>
            <person name="Yao A.I."/>
            <person name="Wu D."/>
            <person name="Madern D."/>
            <person name="Eisen J.A."/>
            <person name="Darling A.E."/>
            <person name="Facciotti M.T."/>
        </authorList>
    </citation>
    <scope>NUCLEOTIDE SEQUENCE [LARGE SCALE GENOMIC DNA]</scope>
    <source>
        <strain evidence="3 4">ATCC BAA-1512</strain>
    </source>
</reference>
<comment type="caution">
    <text evidence="3">The sequence shown here is derived from an EMBL/GenBank/DDBJ whole genome shotgun (WGS) entry which is preliminary data.</text>
</comment>
<dbReference type="STRING" id="662479.C440_00195"/>
<protein>
    <recommendedName>
        <fullName evidence="5">Sporulation protein</fullName>
    </recommendedName>
</protein>
<keyword evidence="4" id="KW-1185">Reference proteome</keyword>
<sequence>MGGGSATDDAEEDSGEASGGGGEGFGGGGGAQAIPLGVVEVSPDETNFIRFADRGRLARILAVGVVFGLLLGRLLRR</sequence>
<evidence type="ECO:0000313" key="4">
    <source>
        <dbReference type="Proteomes" id="UP000011550"/>
    </source>
</evidence>
<keyword evidence="2" id="KW-1133">Transmembrane helix</keyword>
<dbReference type="EMBL" id="AOLN01000001">
    <property type="protein sequence ID" value="ELZ98729.1"/>
    <property type="molecule type" value="Genomic_DNA"/>
</dbReference>
<feature type="transmembrane region" description="Helical" evidence="2">
    <location>
        <begin position="57"/>
        <end position="75"/>
    </location>
</feature>